<feature type="region of interest" description="Disordered" evidence="4">
    <location>
        <begin position="17"/>
        <end position="48"/>
    </location>
</feature>
<dbReference type="GO" id="GO:0005925">
    <property type="term" value="C:focal adhesion"/>
    <property type="evidence" value="ECO:0007669"/>
    <property type="project" value="TreeGrafter"/>
</dbReference>
<dbReference type="AlphaFoldDB" id="A0A2B4RVY9"/>
<feature type="compositionally biased region" description="Basic and acidic residues" evidence="4">
    <location>
        <begin position="23"/>
        <end position="32"/>
    </location>
</feature>
<dbReference type="STRING" id="50429.A0A2B4RVY9"/>
<dbReference type="Pfam" id="PF08416">
    <property type="entry name" value="PTB"/>
    <property type="match status" value="1"/>
</dbReference>
<dbReference type="Proteomes" id="UP000225706">
    <property type="component" value="Unassembled WGS sequence"/>
</dbReference>
<dbReference type="PANTHER" id="PTHR45734:SF10">
    <property type="entry name" value="BLISTERY, ISOFORM A"/>
    <property type="match status" value="1"/>
</dbReference>
<dbReference type="InterPro" id="IPR000980">
    <property type="entry name" value="SH2"/>
</dbReference>
<accession>A0A2B4RVY9</accession>
<gene>
    <name evidence="6" type="primary">TNS3</name>
    <name evidence="6" type="ORF">AWC38_SpisGene15133</name>
</gene>
<dbReference type="PANTHER" id="PTHR45734">
    <property type="entry name" value="TENSIN"/>
    <property type="match status" value="1"/>
</dbReference>
<evidence type="ECO:0000256" key="3">
    <source>
        <dbReference type="PROSITE-ProRule" id="PRU00191"/>
    </source>
</evidence>
<dbReference type="OrthoDB" id="6273691at2759"/>
<feature type="region of interest" description="Disordered" evidence="4">
    <location>
        <begin position="634"/>
        <end position="660"/>
    </location>
</feature>
<dbReference type="SMART" id="SM00252">
    <property type="entry name" value="SH2"/>
    <property type="match status" value="1"/>
</dbReference>
<dbReference type="Gene3D" id="2.30.29.30">
    <property type="entry name" value="Pleckstrin-homology domain (PH domain)/Phosphotyrosine-binding domain (PTB)"/>
    <property type="match status" value="1"/>
</dbReference>
<dbReference type="SUPFAM" id="SSF50729">
    <property type="entry name" value="PH domain-like"/>
    <property type="match status" value="1"/>
</dbReference>
<feature type="domain" description="SH2" evidence="5">
    <location>
        <begin position="785"/>
        <end position="898"/>
    </location>
</feature>
<dbReference type="Gene3D" id="3.30.505.10">
    <property type="entry name" value="SH2 domain"/>
    <property type="match status" value="1"/>
</dbReference>
<dbReference type="InterPro" id="IPR033929">
    <property type="entry name" value="Tensin_PTB"/>
</dbReference>
<feature type="compositionally biased region" description="Polar residues" evidence="4">
    <location>
        <begin position="114"/>
        <end position="132"/>
    </location>
</feature>
<evidence type="ECO:0000259" key="5">
    <source>
        <dbReference type="PROSITE" id="PS50001"/>
    </source>
</evidence>
<evidence type="ECO:0000256" key="1">
    <source>
        <dbReference type="ARBA" id="ARBA00007881"/>
    </source>
</evidence>
<feature type="compositionally biased region" description="Low complexity" evidence="4">
    <location>
        <begin position="159"/>
        <end position="180"/>
    </location>
</feature>
<feature type="region of interest" description="Disordered" evidence="4">
    <location>
        <begin position="694"/>
        <end position="772"/>
    </location>
</feature>
<dbReference type="InterPro" id="IPR051484">
    <property type="entry name" value="Tensin_PTEN_phosphatase"/>
</dbReference>
<comment type="caution">
    <text evidence="6">The sequence shown here is derived from an EMBL/GenBank/DDBJ whole genome shotgun (WGS) entry which is preliminary data.</text>
</comment>
<feature type="region of interest" description="Disordered" evidence="4">
    <location>
        <begin position="223"/>
        <end position="248"/>
    </location>
</feature>
<feature type="compositionally biased region" description="Polar residues" evidence="4">
    <location>
        <begin position="223"/>
        <end position="234"/>
    </location>
</feature>
<dbReference type="InterPro" id="IPR011993">
    <property type="entry name" value="PH-like_dom_sf"/>
</dbReference>
<feature type="compositionally biased region" description="Polar residues" evidence="4">
    <location>
        <begin position="698"/>
        <end position="712"/>
    </location>
</feature>
<dbReference type="PROSITE" id="PS50001">
    <property type="entry name" value="SH2"/>
    <property type="match status" value="1"/>
</dbReference>
<sequence>MAVFASVPFQRSGVQDFPHYYHSKSDKREQDSAVKGGSDALKRPPEYVAGPVNGHLYAQVDKAFKKKLRSMSLDSGARSRAADHLNFFENRANTLNRRNAHGFRNRENEDFGLTQPSLQHNTSKMQHSSGDCRNSEVKSIDRLLQELGECSEILDSTLQQARSSSRGVQSSSVVNGGSRSAIPPGPPVRQKASFEVGQRYSKSGLIGEPLLQNGISAVRYNQSNRPSFGTTQTRVPIKPPPYSQNSSWNGDVNTAQMSNGYSDGEAHSVVLHEAPLPKISPPMCPLSPTYFATTEMMPRTIKAKTVTHTTVGYNFVPNSGDHLDGSGRNEDVSVTSQWTTSNSGKLRQGPKTFDFNNNDDKVSDVEDFFDLEGRKTIQDSETLPEKGNVRSKIALLSDMFQPDRVRPPPHQNIKGHIIPMPGLACLSATEVSKEISNYNAKSLAPGEISHSSGTLYISGAPPKRIVEQTKHVEEPPKETDLTGFQESRLPPARDYLIHKTDFMDHHHVLDKSPRSSIDGISLDEGVESKGSIDEQTNLGTSPSASSDGHTDSAFGESIVSTSSVSTPVAGHSSNRFNTVATTSMNQEGEEAVANLVSEQSSSSNLLESAAVHLQQAREDEEAGYARLEDIQAAKKTQESPGDGVAMETQAAPEEASTSATPVVEPIVEQIQITKTASDVEAIKDILSEMADMGINGPQLPQLSRSSTPQSLKSRGIIERGRSPLLSDGSGSFENAVQRKKSHPVSDKGYGSTNSVSSGSSNDNVFLPESPKIPGLKFDRDTSEFWYKPTISRNDANDILKDSEPGSFIIRDSQSFPGAFGLAVKVAVPPAHVLQGLQGDLTKVDLDNELVRHFLIETTKKGVRLKGYNDEPIFGSLAAFVYQHSITPLALPIRLKMPDRDLSAGDKDQSLDKEDGQNWPKGAVGSLMYLGQCEVEMLTGASAIQRTVEFLSTEEAAKKFTTVSFKVTQEGMTVTDTERKVFFRQHFHMNSILYCGIDPSDKRWDLKTPTYSGKSKSFGLVMRKTGGVHNECHLFGEISKDWPASILVNILNRFMNSST</sequence>
<comment type="similarity">
    <text evidence="1">Belongs to the PTEN phosphatase protein family.</text>
</comment>
<dbReference type="SUPFAM" id="SSF55550">
    <property type="entry name" value="SH2 domain"/>
    <property type="match status" value="1"/>
</dbReference>
<dbReference type="Pfam" id="PF00017">
    <property type="entry name" value="SH2"/>
    <property type="match status" value="1"/>
</dbReference>
<evidence type="ECO:0000313" key="6">
    <source>
        <dbReference type="EMBL" id="PFX20405.1"/>
    </source>
</evidence>
<feature type="region of interest" description="Disordered" evidence="4">
    <location>
        <begin position="107"/>
        <end position="134"/>
    </location>
</feature>
<organism evidence="6 7">
    <name type="scientific">Stylophora pistillata</name>
    <name type="common">Smooth cauliflower coral</name>
    <dbReference type="NCBI Taxonomy" id="50429"/>
    <lineage>
        <taxon>Eukaryota</taxon>
        <taxon>Metazoa</taxon>
        <taxon>Cnidaria</taxon>
        <taxon>Anthozoa</taxon>
        <taxon>Hexacorallia</taxon>
        <taxon>Scleractinia</taxon>
        <taxon>Astrocoeniina</taxon>
        <taxon>Pocilloporidae</taxon>
        <taxon>Stylophora</taxon>
    </lineage>
</organism>
<dbReference type="InterPro" id="IPR013625">
    <property type="entry name" value="PTB"/>
</dbReference>
<dbReference type="SMART" id="SM00462">
    <property type="entry name" value="PTB"/>
    <property type="match status" value="1"/>
</dbReference>
<feature type="compositionally biased region" description="Polar residues" evidence="4">
    <location>
        <begin position="533"/>
        <end position="547"/>
    </location>
</feature>
<feature type="compositionally biased region" description="Polar residues" evidence="4">
    <location>
        <begin position="332"/>
        <end position="345"/>
    </location>
</feature>
<keyword evidence="2 3" id="KW-0727">SH2 domain</keyword>
<feature type="region of interest" description="Disordered" evidence="4">
    <location>
        <begin position="527"/>
        <end position="574"/>
    </location>
</feature>
<reference evidence="7" key="1">
    <citation type="journal article" date="2017" name="bioRxiv">
        <title>Comparative analysis of the genomes of Stylophora pistillata and Acropora digitifera provides evidence for extensive differences between species of corals.</title>
        <authorList>
            <person name="Voolstra C.R."/>
            <person name="Li Y."/>
            <person name="Liew Y.J."/>
            <person name="Baumgarten S."/>
            <person name="Zoccola D."/>
            <person name="Flot J.-F."/>
            <person name="Tambutte S."/>
            <person name="Allemand D."/>
            <person name="Aranda M."/>
        </authorList>
    </citation>
    <scope>NUCLEOTIDE SEQUENCE [LARGE SCALE GENOMIC DNA]</scope>
</reference>
<dbReference type="EMBL" id="LSMT01000318">
    <property type="protein sequence ID" value="PFX20405.1"/>
    <property type="molecule type" value="Genomic_DNA"/>
</dbReference>
<dbReference type="InterPro" id="IPR036860">
    <property type="entry name" value="SH2_dom_sf"/>
</dbReference>
<protein>
    <submittedName>
        <fullName evidence="6">Tensin-3</fullName>
    </submittedName>
</protein>
<evidence type="ECO:0000313" key="7">
    <source>
        <dbReference type="Proteomes" id="UP000225706"/>
    </source>
</evidence>
<feature type="region of interest" description="Disordered" evidence="4">
    <location>
        <begin position="159"/>
        <end position="193"/>
    </location>
</feature>
<dbReference type="InterPro" id="IPR006020">
    <property type="entry name" value="PTB/PI_dom"/>
</dbReference>
<dbReference type="CDD" id="cd01213">
    <property type="entry name" value="PTB_tensin"/>
    <property type="match status" value="1"/>
</dbReference>
<evidence type="ECO:0000256" key="2">
    <source>
        <dbReference type="ARBA" id="ARBA00022999"/>
    </source>
</evidence>
<feature type="compositionally biased region" description="Basic and acidic residues" evidence="4">
    <location>
        <begin position="321"/>
        <end position="331"/>
    </location>
</feature>
<keyword evidence="7" id="KW-1185">Reference proteome</keyword>
<feature type="region of interest" description="Disordered" evidence="4">
    <location>
        <begin position="321"/>
        <end position="349"/>
    </location>
</feature>
<evidence type="ECO:0000256" key="4">
    <source>
        <dbReference type="SAM" id="MobiDB-lite"/>
    </source>
</evidence>
<proteinExistence type="inferred from homology"/>
<feature type="compositionally biased region" description="Low complexity" evidence="4">
    <location>
        <begin position="748"/>
        <end position="763"/>
    </location>
</feature>
<feature type="compositionally biased region" description="Low complexity" evidence="4">
    <location>
        <begin position="557"/>
        <end position="566"/>
    </location>
</feature>
<name>A0A2B4RVY9_STYPI</name>